<feature type="domain" description="Transposable element Tc3 transposase-like DNA-binding HTH" evidence="5">
    <location>
        <begin position="64"/>
        <end position="102"/>
    </location>
</feature>
<dbReference type="Gene3D" id="3.30.420.10">
    <property type="entry name" value="Ribonuclease H-like superfamily/Ribonuclease H"/>
    <property type="match status" value="1"/>
</dbReference>
<accession>A0A914C368</accession>
<feature type="domain" description="Tc1-like transposase DDE" evidence="3">
    <location>
        <begin position="140"/>
        <end position="290"/>
    </location>
</feature>
<name>A0A914C368_9BILA</name>
<dbReference type="InterPro" id="IPR038717">
    <property type="entry name" value="Tc1-like_DDE_dom"/>
</dbReference>
<evidence type="ECO:0000256" key="2">
    <source>
        <dbReference type="SAM" id="MobiDB-lite"/>
    </source>
</evidence>
<evidence type="ECO:0000259" key="3">
    <source>
        <dbReference type="Pfam" id="PF13358"/>
    </source>
</evidence>
<comment type="subcellular location">
    <subcellularLocation>
        <location evidence="1">Nucleus</location>
    </subcellularLocation>
</comment>
<sequence>MPKRNKLSDFEKGQIQAFDAENKSHREIARLIGRSPTVVDNYLRNTAEYGKKNPGGRPSKLSERDKRRIYRVASNSAKASTSIKKELDLNVSSRTIRRAIHKNPNLKRVKLKRAPAIRAIHKRQRLAFARQNMNQNWLLVIFSDEKKFNLDGLDGNRYYWHDLRKEPRFFSKRTKGGGSVMVWAAFSATGKLEILFTAHRMNSGDYQEVLRQRLLPFLRLHRGQGFIFQQDNAPIHVSQATMGWLRAQRIAVLDWPPYSPDLNPIENLWGILARRVYAENRQFQNVAELRTAILAGNRPEHHQQPCPEHAKSHIPSH</sequence>
<dbReference type="WBParaSite" id="ACRNAN_Path_186.g658.t1">
    <property type="protein sequence ID" value="ACRNAN_Path_186.g658.t1"/>
    <property type="gene ID" value="ACRNAN_Path_186.g658"/>
</dbReference>
<dbReference type="InterPro" id="IPR052338">
    <property type="entry name" value="Transposase_5"/>
</dbReference>
<dbReference type="InterPro" id="IPR036397">
    <property type="entry name" value="RNaseH_sf"/>
</dbReference>
<dbReference type="InterPro" id="IPR036388">
    <property type="entry name" value="WH-like_DNA-bd_sf"/>
</dbReference>
<dbReference type="Gene3D" id="1.10.10.10">
    <property type="entry name" value="Winged helix-like DNA-binding domain superfamily/Winged helix DNA-binding domain"/>
    <property type="match status" value="1"/>
</dbReference>
<dbReference type="InterPro" id="IPR009057">
    <property type="entry name" value="Homeodomain-like_sf"/>
</dbReference>
<dbReference type="SUPFAM" id="SSF46689">
    <property type="entry name" value="Homeodomain-like"/>
    <property type="match status" value="1"/>
</dbReference>
<feature type="domain" description="Transposase IS30-like HTH" evidence="4">
    <location>
        <begin position="3"/>
        <end position="44"/>
    </location>
</feature>
<evidence type="ECO:0000313" key="6">
    <source>
        <dbReference type="Proteomes" id="UP000887540"/>
    </source>
</evidence>
<dbReference type="InterPro" id="IPR048703">
    <property type="entry name" value="Tnp_Tc3-like_HTH"/>
</dbReference>
<dbReference type="Pfam" id="PF21517">
    <property type="entry name" value="HTH_Tnp_Tc3_2_like"/>
    <property type="match status" value="1"/>
</dbReference>
<organism evidence="6 7">
    <name type="scientific">Acrobeloides nanus</name>
    <dbReference type="NCBI Taxonomy" id="290746"/>
    <lineage>
        <taxon>Eukaryota</taxon>
        <taxon>Metazoa</taxon>
        <taxon>Ecdysozoa</taxon>
        <taxon>Nematoda</taxon>
        <taxon>Chromadorea</taxon>
        <taxon>Rhabditida</taxon>
        <taxon>Tylenchina</taxon>
        <taxon>Cephalobomorpha</taxon>
        <taxon>Cephaloboidea</taxon>
        <taxon>Cephalobidae</taxon>
        <taxon>Acrobeloides</taxon>
    </lineage>
</organism>
<dbReference type="InterPro" id="IPR047655">
    <property type="entry name" value="Transpos_IS630-like"/>
</dbReference>
<dbReference type="GO" id="GO:0005634">
    <property type="term" value="C:nucleus"/>
    <property type="evidence" value="ECO:0007669"/>
    <property type="project" value="UniProtKB-SubCell"/>
</dbReference>
<feature type="region of interest" description="Disordered" evidence="2">
    <location>
        <begin position="298"/>
        <end position="317"/>
    </location>
</feature>
<dbReference type="PANTHER" id="PTHR23022:SF129">
    <property type="entry name" value="TRANSPOSABLE ELEMENT TC3 TRANSPOSASE"/>
    <property type="match status" value="1"/>
</dbReference>
<dbReference type="AlphaFoldDB" id="A0A914C368"/>
<evidence type="ECO:0000313" key="7">
    <source>
        <dbReference type="WBParaSite" id="ACRNAN_Path_186.g658.t1"/>
    </source>
</evidence>
<feature type="compositionally biased region" description="Basic and acidic residues" evidence="2">
    <location>
        <begin position="298"/>
        <end position="311"/>
    </location>
</feature>
<dbReference type="GO" id="GO:0003676">
    <property type="term" value="F:nucleic acid binding"/>
    <property type="evidence" value="ECO:0007669"/>
    <property type="project" value="InterPro"/>
</dbReference>
<dbReference type="NCBIfam" id="NF033545">
    <property type="entry name" value="transpos_IS630"/>
    <property type="match status" value="1"/>
</dbReference>
<dbReference type="Gene3D" id="1.10.10.60">
    <property type="entry name" value="Homeodomain-like"/>
    <property type="match status" value="1"/>
</dbReference>
<reference evidence="7" key="1">
    <citation type="submission" date="2022-11" db="UniProtKB">
        <authorList>
            <consortium name="WormBaseParasite"/>
        </authorList>
    </citation>
    <scope>IDENTIFICATION</scope>
</reference>
<protein>
    <submittedName>
        <fullName evidence="7">Transposase</fullName>
    </submittedName>
</protein>
<keyword evidence="6" id="KW-1185">Reference proteome</keyword>
<dbReference type="Pfam" id="PF13358">
    <property type="entry name" value="DDE_3"/>
    <property type="match status" value="1"/>
</dbReference>
<evidence type="ECO:0000259" key="4">
    <source>
        <dbReference type="Pfam" id="PF13936"/>
    </source>
</evidence>
<evidence type="ECO:0000259" key="5">
    <source>
        <dbReference type="Pfam" id="PF21517"/>
    </source>
</evidence>
<dbReference type="Pfam" id="PF13936">
    <property type="entry name" value="HTH_38"/>
    <property type="match status" value="1"/>
</dbReference>
<dbReference type="InterPro" id="IPR025246">
    <property type="entry name" value="IS30-like_HTH"/>
</dbReference>
<dbReference type="PANTHER" id="PTHR23022">
    <property type="entry name" value="TRANSPOSABLE ELEMENT-RELATED"/>
    <property type="match status" value="1"/>
</dbReference>
<proteinExistence type="predicted"/>
<dbReference type="Proteomes" id="UP000887540">
    <property type="component" value="Unplaced"/>
</dbReference>
<evidence type="ECO:0000256" key="1">
    <source>
        <dbReference type="ARBA" id="ARBA00004123"/>
    </source>
</evidence>